<protein>
    <submittedName>
        <fullName evidence="1">Uncharacterized protein</fullName>
    </submittedName>
</protein>
<evidence type="ECO:0000313" key="1">
    <source>
        <dbReference type="EMBL" id="PKY42294.1"/>
    </source>
</evidence>
<gene>
    <name evidence="1" type="ORF">RhiirA4_397223</name>
</gene>
<name>A0A2I1G6N7_9GLOM</name>
<sequence>MLCIYVPNNQIISFQIFKLHIFDCDEIIDGKPSPCLYSIYCEEHDELYCIHEDDTLLMIRNEDKLNALLFSYKIAK</sequence>
<proteinExistence type="predicted"/>
<keyword evidence="2" id="KW-1185">Reference proteome</keyword>
<organism evidence="1 2">
    <name type="scientific">Rhizophagus irregularis</name>
    <dbReference type="NCBI Taxonomy" id="588596"/>
    <lineage>
        <taxon>Eukaryota</taxon>
        <taxon>Fungi</taxon>
        <taxon>Fungi incertae sedis</taxon>
        <taxon>Mucoromycota</taxon>
        <taxon>Glomeromycotina</taxon>
        <taxon>Glomeromycetes</taxon>
        <taxon>Glomerales</taxon>
        <taxon>Glomeraceae</taxon>
        <taxon>Rhizophagus</taxon>
    </lineage>
</organism>
<dbReference type="VEuPathDB" id="FungiDB:RhiirFUN_020466"/>
<dbReference type="Proteomes" id="UP000234323">
    <property type="component" value="Unassembled WGS sequence"/>
</dbReference>
<reference evidence="1 2" key="1">
    <citation type="submission" date="2015-10" db="EMBL/GenBank/DDBJ databases">
        <title>Genome analyses suggest a sexual origin of heterokaryosis in a supposedly ancient asexual fungus.</title>
        <authorList>
            <person name="Ropars J."/>
            <person name="Sedzielewska K."/>
            <person name="Noel J."/>
            <person name="Charron P."/>
            <person name="Farinelli L."/>
            <person name="Marton T."/>
            <person name="Kruger M."/>
            <person name="Pelin A."/>
            <person name="Brachmann A."/>
            <person name="Corradi N."/>
        </authorList>
    </citation>
    <scope>NUCLEOTIDE SEQUENCE [LARGE SCALE GENOMIC DNA]</scope>
    <source>
        <strain evidence="1 2">A4</strain>
    </source>
</reference>
<comment type="caution">
    <text evidence="1">The sequence shown here is derived from an EMBL/GenBank/DDBJ whole genome shotgun (WGS) entry which is preliminary data.</text>
</comment>
<accession>A0A2I1G6N7</accession>
<dbReference type="AlphaFoldDB" id="A0A2I1G6N7"/>
<dbReference type="VEuPathDB" id="FungiDB:RhiirA1_413917"/>
<evidence type="ECO:0000313" key="2">
    <source>
        <dbReference type="Proteomes" id="UP000234323"/>
    </source>
</evidence>
<dbReference type="EMBL" id="LLXI01000189">
    <property type="protein sequence ID" value="PKY42294.1"/>
    <property type="molecule type" value="Genomic_DNA"/>
</dbReference>